<evidence type="ECO:0000313" key="1">
    <source>
        <dbReference type="EMBL" id="AWB83414.1"/>
    </source>
</evidence>
<accession>A0A2S0WCD7</accession>
<sequence>MNQPLHVDPEDIRQRLGAAIARYEEAISQLKAGSPEFPAGAVGAGFLDDGTRLAAALVRMQELNVSFLESRVEGWRQLQGLMDSVEHTDQSHAEGVRLP</sequence>
<protein>
    <submittedName>
        <fullName evidence="1">Uncharacterized protein</fullName>
    </submittedName>
</protein>
<name>A0A2S0WCD7_9CORY</name>
<reference evidence="2" key="1">
    <citation type="submission" date="2018-01" db="EMBL/GenBank/DDBJ databases">
        <authorList>
            <person name="Li J."/>
        </authorList>
    </citation>
    <scope>NUCLEOTIDE SEQUENCE [LARGE SCALE GENOMIC DNA]</scope>
    <source>
        <strain evidence="2">2184</strain>
    </source>
</reference>
<dbReference type="Proteomes" id="UP000244754">
    <property type="component" value="Chromosome"/>
</dbReference>
<dbReference type="KEGG" id="clia:C3E79_02005"/>
<keyword evidence="2" id="KW-1185">Reference proteome</keyword>
<gene>
    <name evidence="1" type="ORF">C3E79_02005</name>
</gene>
<proteinExistence type="predicted"/>
<dbReference type="AlphaFoldDB" id="A0A2S0WCD7"/>
<dbReference type="EMBL" id="CP026948">
    <property type="protein sequence ID" value="AWB83414.1"/>
    <property type="molecule type" value="Genomic_DNA"/>
</dbReference>
<organism evidence="1 2">
    <name type="scientific">Corynebacterium liangguodongii</name>
    <dbReference type="NCBI Taxonomy" id="2079535"/>
    <lineage>
        <taxon>Bacteria</taxon>
        <taxon>Bacillati</taxon>
        <taxon>Actinomycetota</taxon>
        <taxon>Actinomycetes</taxon>
        <taxon>Mycobacteriales</taxon>
        <taxon>Corynebacteriaceae</taxon>
        <taxon>Corynebacterium</taxon>
    </lineage>
</organism>
<dbReference type="OrthoDB" id="4416931at2"/>
<dbReference type="RefSeq" id="WP_108403404.1">
    <property type="nucleotide sequence ID" value="NZ_CP026948.1"/>
</dbReference>
<evidence type="ECO:0000313" key="2">
    <source>
        <dbReference type="Proteomes" id="UP000244754"/>
    </source>
</evidence>